<dbReference type="OrthoDB" id="2019494at2759"/>
<dbReference type="OMA" id="QYPRQNS"/>
<dbReference type="Gene3D" id="4.10.280.10">
    <property type="entry name" value="Helix-loop-helix DNA-binding domain"/>
    <property type="match status" value="1"/>
</dbReference>
<dbReference type="PANTHER" id="PTHR16223">
    <property type="entry name" value="TRANSCRIPTION FACTOR BHLH83-RELATED"/>
    <property type="match status" value="1"/>
</dbReference>
<evidence type="ECO:0000313" key="10">
    <source>
        <dbReference type="Proteomes" id="UP000077755"/>
    </source>
</evidence>
<dbReference type="GO" id="GO:0046983">
    <property type="term" value="F:protein dimerization activity"/>
    <property type="evidence" value="ECO:0007669"/>
    <property type="project" value="InterPro"/>
</dbReference>
<dbReference type="SMART" id="SM00353">
    <property type="entry name" value="HLH"/>
    <property type="match status" value="1"/>
</dbReference>
<dbReference type="KEGG" id="dcr:108216004"/>
<comment type="subcellular location">
    <subcellularLocation>
        <location evidence="1">Nucleus</location>
    </subcellularLocation>
</comment>
<dbReference type="Pfam" id="PF00010">
    <property type="entry name" value="HLH"/>
    <property type="match status" value="1"/>
</dbReference>
<proteinExistence type="predicted"/>
<evidence type="ECO:0000313" key="8">
    <source>
        <dbReference type="EMBL" id="KZM99072.1"/>
    </source>
</evidence>
<evidence type="ECO:0000256" key="6">
    <source>
        <dbReference type="SAM" id="Coils"/>
    </source>
</evidence>
<evidence type="ECO:0000256" key="3">
    <source>
        <dbReference type="ARBA" id="ARBA00023125"/>
    </source>
</evidence>
<evidence type="ECO:0000256" key="2">
    <source>
        <dbReference type="ARBA" id="ARBA00023015"/>
    </source>
</evidence>
<dbReference type="InterPro" id="IPR036638">
    <property type="entry name" value="HLH_DNA-bd_sf"/>
</dbReference>
<keyword evidence="5" id="KW-0539">Nucleus</keyword>
<keyword evidence="2" id="KW-0805">Transcription regulation</keyword>
<dbReference type="AlphaFoldDB" id="A0A162AC67"/>
<dbReference type="CDD" id="cd11393">
    <property type="entry name" value="bHLH_AtbHLH_like"/>
    <property type="match status" value="1"/>
</dbReference>
<reference evidence="8" key="1">
    <citation type="journal article" date="2016" name="Nat. Genet.">
        <title>A high-quality carrot genome assembly provides new insights into carotenoid accumulation and asterid genome evolution.</title>
        <authorList>
            <person name="Iorizzo M."/>
            <person name="Ellison S."/>
            <person name="Senalik D."/>
            <person name="Zeng P."/>
            <person name="Satapoomin P."/>
            <person name="Huang J."/>
            <person name="Bowman M."/>
            <person name="Iovene M."/>
            <person name="Sanseverino W."/>
            <person name="Cavagnaro P."/>
            <person name="Yildiz M."/>
            <person name="Macko-Podgorni A."/>
            <person name="Moranska E."/>
            <person name="Grzebelus E."/>
            <person name="Grzebelus D."/>
            <person name="Ashrafi H."/>
            <person name="Zheng Z."/>
            <person name="Cheng S."/>
            <person name="Spooner D."/>
            <person name="Van Deynze A."/>
            <person name="Simon P."/>
        </authorList>
    </citation>
    <scope>NUCLEOTIDE SEQUENCE [LARGE SCALE GENOMIC DNA]</scope>
    <source>
        <tissue evidence="8">Leaf</tissue>
    </source>
</reference>
<evidence type="ECO:0000313" key="9">
    <source>
        <dbReference type="EMBL" id="WOG98118.1"/>
    </source>
</evidence>
<name>A0A162AC67_DAUCS</name>
<protein>
    <recommendedName>
        <fullName evidence="7">BHLH domain-containing protein</fullName>
    </recommendedName>
</protein>
<dbReference type="InterPro" id="IPR045843">
    <property type="entry name" value="IND-like"/>
</dbReference>
<dbReference type="PANTHER" id="PTHR16223:SF125">
    <property type="entry name" value="OS08G0506700 PROTEIN"/>
    <property type="match status" value="1"/>
</dbReference>
<gene>
    <name evidence="8" type="ORF">DCAR_013566</name>
    <name evidence="9" type="ORF">DCAR_0417459</name>
</gene>
<evidence type="ECO:0000256" key="1">
    <source>
        <dbReference type="ARBA" id="ARBA00004123"/>
    </source>
</evidence>
<keyword evidence="6" id="KW-0175">Coiled coil</keyword>
<dbReference type="EMBL" id="LNRQ01000004">
    <property type="protein sequence ID" value="KZM99072.1"/>
    <property type="molecule type" value="Genomic_DNA"/>
</dbReference>
<dbReference type="STRING" id="79200.A0A162AC67"/>
<evidence type="ECO:0000259" key="7">
    <source>
        <dbReference type="PROSITE" id="PS50888"/>
    </source>
</evidence>
<accession>A0A162AC67</accession>
<dbReference type="SUPFAM" id="SSF47459">
    <property type="entry name" value="HLH, helix-loop-helix DNA-binding domain"/>
    <property type="match status" value="1"/>
</dbReference>
<evidence type="ECO:0000256" key="5">
    <source>
        <dbReference type="ARBA" id="ARBA00023242"/>
    </source>
</evidence>
<reference evidence="9" key="2">
    <citation type="submission" date="2022-03" db="EMBL/GenBank/DDBJ databases">
        <title>Draft title - Genomic analysis of global carrot germplasm unveils the trajectory of domestication and the origin of high carotenoid orange carrot.</title>
        <authorList>
            <person name="Iorizzo M."/>
            <person name="Ellison S."/>
            <person name="Senalik D."/>
            <person name="Macko-Podgorni A."/>
            <person name="Grzebelus D."/>
            <person name="Bostan H."/>
            <person name="Rolling W."/>
            <person name="Curaba J."/>
            <person name="Simon P."/>
        </authorList>
    </citation>
    <scope>NUCLEOTIDE SEQUENCE</scope>
    <source>
        <tissue evidence="9">Leaf</tissue>
    </source>
</reference>
<dbReference type="Proteomes" id="UP000077755">
    <property type="component" value="Chromosome 4"/>
</dbReference>
<dbReference type="SMR" id="A0A162AC67"/>
<dbReference type="InterPro" id="IPR011598">
    <property type="entry name" value="bHLH_dom"/>
</dbReference>
<organism evidence="8">
    <name type="scientific">Daucus carota subsp. sativus</name>
    <name type="common">Carrot</name>
    <dbReference type="NCBI Taxonomy" id="79200"/>
    <lineage>
        <taxon>Eukaryota</taxon>
        <taxon>Viridiplantae</taxon>
        <taxon>Streptophyta</taxon>
        <taxon>Embryophyta</taxon>
        <taxon>Tracheophyta</taxon>
        <taxon>Spermatophyta</taxon>
        <taxon>Magnoliopsida</taxon>
        <taxon>eudicotyledons</taxon>
        <taxon>Gunneridae</taxon>
        <taxon>Pentapetalae</taxon>
        <taxon>asterids</taxon>
        <taxon>campanulids</taxon>
        <taxon>Apiales</taxon>
        <taxon>Apiaceae</taxon>
        <taxon>Apioideae</taxon>
        <taxon>Scandiceae</taxon>
        <taxon>Daucinae</taxon>
        <taxon>Daucus</taxon>
        <taxon>Daucus sect. Daucus</taxon>
    </lineage>
</organism>
<dbReference type="Gramene" id="KZM99072">
    <property type="protein sequence ID" value="KZM99072"/>
    <property type="gene ID" value="DCAR_013566"/>
</dbReference>
<dbReference type="EMBL" id="CP093346">
    <property type="protein sequence ID" value="WOG98118.1"/>
    <property type="molecule type" value="Genomic_DNA"/>
</dbReference>
<keyword evidence="3" id="KW-0238">DNA-binding</keyword>
<dbReference type="PROSITE" id="PS50888">
    <property type="entry name" value="BHLH"/>
    <property type="match status" value="1"/>
</dbReference>
<dbReference type="GO" id="GO:0000981">
    <property type="term" value="F:DNA-binding transcription factor activity, RNA polymerase II-specific"/>
    <property type="evidence" value="ECO:0007669"/>
    <property type="project" value="TreeGrafter"/>
</dbReference>
<sequence length="372" mass="40980">MFGDSRALFTDSNAIFPSNFSPKGGQEGEEDLFSKTRMNFDMNNIIQDNFNNKSMEFHSESFKGLDDDDEVNHKSLSNGFGLSSQVLSQFPRQSSGLDNTGLCRTGSSMGIDNQLKVGSGLMRQNSSPAGFFSHISSQSGYGGVGGVNYRLPNGSNGELGPTASRLKSQTSLSSGIPSSLGMLSRISEFDGGNIAPNGNENAKNGTINGETQYYASEYPLSSWNDSLHFAENYSGLKRELDADDDRLFSSSQHGEIPNRPSLLSHHLSLQKNSSEISCMDKLLQDSVPCKIRAKRGCATHPRSIAERVRRTRISERMRKLQELVPHMDKQTNTADMLDLAVEYIKNLQKQYKTLNDNRANCKCSAMQKQGLN</sequence>
<feature type="domain" description="BHLH" evidence="7">
    <location>
        <begin position="297"/>
        <end position="347"/>
    </location>
</feature>
<keyword evidence="10" id="KW-1185">Reference proteome</keyword>
<keyword evidence="4" id="KW-0804">Transcription</keyword>
<feature type="coiled-coil region" evidence="6">
    <location>
        <begin position="337"/>
        <end position="364"/>
    </location>
</feature>
<dbReference type="InterPro" id="IPR045239">
    <property type="entry name" value="bHLH95_bHLH"/>
</dbReference>
<evidence type="ECO:0000256" key="4">
    <source>
        <dbReference type="ARBA" id="ARBA00023163"/>
    </source>
</evidence>
<dbReference type="GO" id="GO:0005634">
    <property type="term" value="C:nucleus"/>
    <property type="evidence" value="ECO:0007669"/>
    <property type="project" value="UniProtKB-SubCell"/>
</dbReference>
<dbReference type="FunFam" id="4.10.280.10:FF:000021">
    <property type="entry name" value="Transcription factor bHLH130 family"/>
    <property type="match status" value="1"/>
</dbReference>
<dbReference type="GO" id="GO:0000978">
    <property type="term" value="F:RNA polymerase II cis-regulatory region sequence-specific DNA binding"/>
    <property type="evidence" value="ECO:0007669"/>
    <property type="project" value="TreeGrafter"/>
</dbReference>